<comment type="caution">
    <text evidence="2">The sequence shown here is derived from an EMBL/GenBank/DDBJ whole genome shotgun (WGS) entry which is preliminary data.</text>
</comment>
<dbReference type="EMBL" id="SWBM01000001">
    <property type="protein sequence ID" value="TKC18876.1"/>
    <property type="molecule type" value="Genomic_DNA"/>
</dbReference>
<keyword evidence="3" id="KW-1185">Reference proteome</keyword>
<dbReference type="SUPFAM" id="SSF51306">
    <property type="entry name" value="LexA/Signal peptidase"/>
    <property type="match status" value="1"/>
</dbReference>
<dbReference type="Gene3D" id="2.10.109.10">
    <property type="entry name" value="Umud Fragment, subunit A"/>
    <property type="match status" value="1"/>
</dbReference>
<dbReference type="Pfam" id="PF10502">
    <property type="entry name" value="Peptidase_S26"/>
    <property type="match status" value="1"/>
</dbReference>
<proteinExistence type="predicted"/>
<feature type="domain" description="Peptidase S26" evidence="1">
    <location>
        <begin position="57"/>
        <end position="167"/>
    </location>
</feature>
<evidence type="ECO:0000313" key="3">
    <source>
        <dbReference type="Proteomes" id="UP000307756"/>
    </source>
</evidence>
<organism evidence="2 3">
    <name type="scientific">Robertmurraya kyonggiensis</name>
    <dbReference type="NCBI Taxonomy" id="1037680"/>
    <lineage>
        <taxon>Bacteria</taxon>
        <taxon>Bacillati</taxon>
        <taxon>Bacillota</taxon>
        <taxon>Bacilli</taxon>
        <taxon>Bacillales</taxon>
        <taxon>Bacillaceae</taxon>
        <taxon>Robertmurraya</taxon>
    </lineage>
</organism>
<dbReference type="AlphaFoldDB" id="A0A4U1DBL9"/>
<dbReference type="GO" id="GO:0006465">
    <property type="term" value="P:signal peptide processing"/>
    <property type="evidence" value="ECO:0007669"/>
    <property type="project" value="InterPro"/>
</dbReference>
<dbReference type="RefSeq" id="WP_136829569.1">
    <property type="nucleotide sequence ID" value="NZ_SWBM01000001.1"/>
</dbReference>
<dbReference type="InterPro" id="IPR019533">
    <property type="entry name" value="Peptidase_S26"/>
</dbReference>
<gene>
    <name evidence="2" type="ORF">FA727_04800</name>
</gene>
<dbReference type="InterPro" id="IPR036286">
    <property type="entry name" value="LexA/Signal_pep-like_sf"/>
</dbReference>
<accession>A0A4U1DBL9</accession>
<evidence type="ECO:0000313" key="2">
    <source>
        <dbReference type="EMBL" id="TKC18876.1"/>
    </source>
</evidence>
<name>A0A4U1DBL9_9BACI</name>
<dbReference type="OrthoDB" id="2427065at2"/>
<reference evidence="2 3" key="1">
    <citation type="journal article" date="2011" name="J. Microbiol.">
        <title>Bacillus kyonggiensis sp. nov., isolated from soil of a lettuce field.</title>
        <authorList>
            <person name="Dong K."/>
            <person name="Lee S."/>
        </authorList>
    </citation>
    <scope>NUCLEOTIDE SEQUENCE [LARGE SCALE GENOMIC DNA]</scope>
    <source>
        <strain evidence="2 3">NB22</strain>
    </source>
</reference>
<dbReference type="GO" id="GO:0004252">
    <property type="term" value="F:serine-type endopeptidase activity"/>
    <property type="evidence" value="ECO:0007669"/>
    <property type="project" value="InterPro"/>
</dbReference>
<dbReference type="Proteomes" id="UP000307756">
    <property type="component" value="Unassembled WGS sequence"/>
</dbReference>
<sequence length="190" mass="21582">MIISLLSACTASTNSLIDSETSPNIQIVEDIGSDTVLVEYTLDNMERGKHDYYEQPIVIKQNIETKNLTRGSVVWFEDEIGEQKIARVVGVPNEKIEIEDGQILINDQQLDSFYGSAHRAGLDKQEFLQAMKGSKSNYDEKAVQETFEKDLEKMSLDEKDYFLVSDDWFRGEMSVVEEKRILGLVLGYGK</sequence>
<protein>
    <recommendedName>
        <fullName evidence="1">Peptidase S26 domain-containing protein</fullName>
    </recommendedName>
</protein>
<evidence type="ECO:0000259" key="1">
    <source>
        <dbReference type="Pfam" id="PF10502"/>
    </source>
</evidence>